<evidence type="ECO:0000313" key="2">
    <source>
        <dbReference type="Proteomes" id="UP000886891"/>
    </source>
</evidence>
<comment type="caution">
    <text evidence="1">The sequence shown here is derived from an EMBL/GenBank/DDBJ whole genome shotgun (WGS) entry which is preliminary data.</text>
</comment>
<dbReference type="SUPFAM" id="SSF51126">
    <property type="entry name" value="Pectin lyase-like"/>
    <property type="match status" value="1"/>
</dbReference>
<name>A0A9D1NE67_9FIRM</name>
<evidence type="ECO:0000313" key="1">
    <source>
        <dbReference type="EMBL" id="HIV00931.1"/>
    </source>
</evidence>
<dbReference type="PROSITE" id="PS51257">
    <property type="entry name" value="PROKAR_LIPOPROTEIN"/>
    <property type="match status" value="1"/>
</dbReference>
<reference evidence="1" key="1">
    <citation type="submission" date="2020-10" db="EMBL/GenBank/DDBJ databases">
        <authorList>
            <person name="Gilroy R."/>
        </authorList>
    </citation>
    <scope>NUCLEOTIDE SEQUENCE</scope>
    <source>
        <strain evidence="1">23406</strain>
    </source>
</reference>
<accession>A0A9D1NE67</accession>
<gene>
    <name evidence="1" type="ORF">IAB14_07460</name>
</gene>
<dbReference type="InterPro" id="IPR011050">
    <property type="entry name" value="Pectin_lyase_fold/virulence"/>
</dbReference>
<dbReference type="EMBL" id="DVOH01000060">
    <property type="protein sequence ID" value="HIV00931.1"/>
    <property type="molecule type" value="Genomic_DNA"/>
</dbReference>
<protein>
    <submittedName>
        <fullName evidence="1">Uncharacterized protein</fullName>
    </submittedName>
</protein>
<sequence>MNKLVKTLLLILLIVALTLTVVACQKPGEEDKLPEDNDGSGAVPDDNLLDKAQVFGEIRDGLVLSGSSIATANTRFVTSEYSLVVNQINTTITYEAQYNESRNRDSVILLRVYDNQFARNVSFVYYDKGDLYYEILGQKRRIEGFGNTSSFDLFYDIVTMFDLGGYFYSEEFAEAFNSLSALAESKKISMVRVSETRDSYTIKEINMDELKPQLNKYIRNYIRDFFGSSLDAVTNALLGFRFSDLGAVEVGQLTAQTVDVIMDYAVKSDGQRGDGTISSLKFDFGGMQNNNIYPYRMTMAYACNVGTGTIELSKFEDPAINNYDKTVSGQHHFKGELYLPYFDETFSADIKMAINTVDNKQNQLIFGIRQQSDNLPEDDPYYRDREIAMAYYTDEILYADIDGLMKYYLGKGFDLETVGFPKVKFTGIDLTQQFANLMNYVGSVFDGADEEGILDIFLDDFQNPDSTLKQILSKLSSEENGNLIKFVIDSELIGDMIGDYSGDLTDWIASQIGVDPEIITALAGADALQSLRLEVTYRITTGEIGITGYTGDEAVFVLNLVAQEIGEEGLTFEYPDTLFDGTTFKDFDAPESVNLHLEGDLAIQGTDETDFSRFFGALMGDESGVNTKTFFGYDTYTNRDKLTFSLDIWNSSDLIEIAAVIFLNGDPFIRIHSAPSDLSVFLIENVNGGIRYRISRQSLMDAFDRLLGENNIFSSQSIMDIFRVLSSGTQLTLGDEYLSFGLSPYYNEDSERVDPIFELIGVSGLVATFKARIYFSEPEIEIDESTYVVPKLDPPLETLVFNSIYEAYWHDAVHVSFGGVLYTFRPVFTEESTALQTGVQRYQPLAYLFGLDVTYIMLLGNSENPDDDGTKVVDRLGIERLTIDPSRPETFPERIEVLYAVPGGYQTGYLPYEIVDFEYTRETIKQAINSPGLPLRQYRIVIGKGSIAEAEFELDVEVLSCLLDADTLYGDRYNVPIVAKITVDPYDYAVKKQFDPSYDPIASALKAQYGANLKLHFLSNEQDGDNRVVTVDDFDWGFNLDNLTYHGGTYYAVQSYNGTVPVQLEVVVPAKEVSHVQIVYSEGFSDVVGAYTVDILLEDTFRIPAYSDDRLELRVYFKTGRYRVIGSTYNADDPLCDGNYPFPLEWKYETATVTNISGSLNPLYDGVSSNAEKDNVAQFGTPDVGGTQKLVLTVLAPTRSIPLMSEPVTAITHIAVNDQGEMLEGEIEINPIFIAALGFGEVNGEYFRFDPYEKDPAKRRLPSTVYADVTYAGQTMRRAYPIRWVTVDRDGRETNLITADGDVRFPMAEEAFFAVYGYIGTGALSNEQCLAMIIHNIGGAYESITMEINGESVTKPQGERFVVEINPYDRNAFPSEYILYFGDNSSVGNNGYMTVAASWMIETADGTVVPADQFYFPYSGGQFTIFTTLEADPSQGILAQRIELDVIVLPSVIVNNKAEGVGQMNEDNVVVVDTYSADSYRLYLTMEQGIETVGVYFEDGRLITGVPVQWENMDALLTAMTTPEGSSNEAGGILVLKGKVYAGTALEQSLAISYRIDARVVRDLTFTRIEQGDLDNGVLSVETDIEAKTIDLTIEKPFVLKGQYLDEQGRPQYGQLLPDQYLTYIFETVRVRFGDTSSDYRMQYALPDGFRDQMFSPTLAETRFTIEIEKLSGGSCIDSYVVNLVIVQDKLVASRVTEGVETFNTNGTLKYTEGYTFDPSVTVEYRNSGSVTYTNLVWRAVNSYGATAGGSAPVIIQGQELTSVPSSLFNALSGRQIQIVAELPGPGLRHTITRTLDFYAKNIQKTNYEAASSVEGYTVRNGNITINNVYAVYPFNVANLPTVITPNRSSTYIVDAGNEITFTISWIPADGFKDSQNGFDQDKINAKINSAGLIKTLLATAVIKHHNTEQTIELYITVAPLEHPAIRHDHLAFTQSEESDGKIYNDLSVDPYLMQGNPLFVEGAFRLPKDIVADFGSETFRFDAFSAITYRINNQKTETYEEIESIPYNYLGHCLGAAYGQPTDALLLIVVLPDGKEGLLRVSFEARELDYVTVRNNVTKALVEEENAYLEALFYVDPYNPDSHVLPGEIKAYYRSGAFNVLPVSYVLASDSAPFILKNGAWVFDPSAPDAFEGGQYVFNSALTTYVGDTEPQEFSVTVIVLDRSLKVAYTAEHRFDNPIAALLQDIPSALTQGYFEDLSDPIYNAFHAIAEPVLPAIEWDAASVVWDDPATFLVYEGFPEGVTIPGRLLYEGIRGEGASITVYAPRWTFSRVEVEGNNDNIIDFNPYTLYSIQKEFTVVFLEDGNEKSVTFYTKEAIDNEADPLRAEQMRKTLIDWGTPDENEETFRTVILGNDYKSGQNDGKIVVENVFRFHFEQLTVTEIDLGFGFGASGFVDFVIDPLNPVIPTKATIRGKIVGDDLAQEMVFDDITFEWLVGSEGSVSDYLYEGGVRNLQIRLSPRADQSVLFGVRVHYLNRTPIGIYTSVKNYSSSNSPTLIDSRYLYPLMIFNQGGGRTDYFRIDPLDTVIYNTETGLYNMPEEVVLIFDNTAQDQDALLQTALDRFGRVLYFNGLSWTLEGEIKLEGTTVVTEGTSRDVPIVSKMDGMRVGYRNAQGEVVYSDFYRYDNNPLPEIYRLKLSVQDSQVQYTSISTGYIGADGLLHQDAMDEYYIDPYEIKFPSTVTVTFKGQRELTFENIVWTYDEDILEKPGVISGNVAEGNPDALKTIASFKIYGTELKIRFPIRPRKIDIGTGEGDNTEPLKGGKIFVLKGLPLAEQLPTYLYYAFTYDGVVDVARAPLKFSEIDLASISTNSVGVYNDIRGTLGLVDKNNILFTIEVIDPVLYNIVPDIHNAELEVNGSFIFDYIVVARDHNNFYVEGRETALVPGKMIVNASGEFLLVENIEYDIANGVAYLTCLYTFLSDSDDVNISGSQDISDPARSRMLPITFVVPIVSYDYTRIYTDLSYPIDRYSVALGTKIKASDLPKAYDQLGNEYDLIWDMSGVNTNRAGSYIATGYYRNTYDSYVGVSITIDVGIHYCEESDIRIQSSWLSRTYTGEEVPIEDALTISTFLREDGTIGDVEGYIVEYSIDGGITWMSEQPINVKESGAPDYLVRVTIDDYNVVGSRIFTLSILQHVIQAGDVAFLNNAGQPAAPGEWIEREYNGETQFPELSGVPEGAEYRIVVNGVSGVNPRNAGEYHLELVFPTQRNFVVAGDVTFTADMRITKKNVTYVVTQNVTYRGEYFDAVVQGVPETGDGVVVTYSYVDQATGLNVAKMRDVGSYIATIVIDGGVNYPSAVLENQLINVLPKEIKIKVNTVSSEYLSALKPLNSEVTIVDAADESLPGLVGTDSVQIFGPINVQCPSGLTYKHMVGEYPLEIVGTITHKNYRITQVPGTYRITASAEGAAVIETPEELQNRIKALADGDTVRWYLKPGHYGSISIDVNAGVYLIGSYDFLADGEEIAVTFDRIVVNRGAVTIDIVKMTAKANTELIRIGAGAGTVTVSRSEFLLNRANHLPMAVGVRTETAYRETLYINDCLFDGLTVAVYAEGGAVNISDATFTDNVVAVQVRQGDLTVTDSNFSYQLEAAIKVDAADANVNINYNVFAYNKVAIVSYAPVRDDVRIQNTFQGNNTDIQALQTETKNKVSK</sequence>
<reference evidence="1" key="2">
    <citation type="journal article" date="2021" name="PeerJ">
        <title>Extensive microbial diversity within the chicken gut microbiome revealed by metagenomics and culture.</title>
        <authorList>
            <person name="Gilroy R."/>
            <person name="Ravi A."/>
            <person name="Getino M."/>
            <person name="Pursley I."/>
            <person name="Horton D.L."/>
            <person name="Alikhan N.F."/>
            <person name="Baker D."/>
            <person name="Gharbi K."/>
            <person name="Hall N."/>
            <person name="Watson M."/>
            <person name="Adriaenssens E.M."/>
            <person name="Foster-Nyarko E."/>
            <person name="Jarju S."/>
            <person name="Secka A."/>
            <person name="Antonio M."/>
            <person name="Oren A."/>
            <person name="Chaudhuri R.R."/>
            <person name="La Ragione R."/>
            <person name="Hildebrand F."/>
            <person name="Pallen M.J."/>
        </authorList>
    </citation>
    <scope>NUCLEOTIDE SEQUENCE</scope>
    <source>
        <strain evidence="1">23406</strain>
    </source>
</reference>
<proteinExistence type="predicted"/>
<dbReference type="Proteomes" id="UP000886891">
    <property type="component" value="Unassembled WGS sequence"/>
</dbReference>
<organism evidence="1 2">
    <name type="scientific">Candidatus Stercoripulliclostridium merdipullorum</name>
    <dbReference type="NCBI Taxonomy" id="2840952"/>
    <lineage>
        <taxon>Bacteria</taxon>
        <taxon>Bacillati</taxon>
        <taxon>Bacillota</taxon>
        <taxon>Clostridia</taxon>
        <taxon>Eubacteriales</taxon>
        <taxon>Candidatus Stercoripulliclostridium</taxon>
    </lineage>
</organism>